<gene>
    <name evidence="1" type="ORF">UX09_C0028G0010</name>
</gene>
<accession>A0A0G1QFV6</accession>
<dbReference type="AlphaFoldDB" id="A0A0G1QFV6"/>
<reference evidence="1 2" key="1">
    <citation type="journal article" date="2015" name="Nature">
        <title>rRNA introns, odd ribosomes, and small enigmatic genomes across a large radiation of phyla.</title>
        <authorList>
            <person name="Brown C.T."/>
            <person name="Hug L.A."/>
            <person name="Thomas B.C."/>
            <person name="Sharon I."/>
            <person name="Castelle C.J."/>
            <person name="Singh A."/>
            <person name="Wilkins M.J."/>
            <person name="Williams K.H."/>
            <person name="Banfield J.F."/>
        </authorList>
    </citation>
    <scope>NUCLEOTIDE SEQUENCE [LARGE SCALE GENOMIC DNA]</scope>
</reference>
<protein>
    <submittedName>
        <fullName evidence="1">Uncharacterized protein</fullName>
    </submittedName>
</protein>
<dbReference type="EMBL" id="LCKW01000028">
    <property type="protein sequence ID" value="KKU07530.1"/>
    <property type="molecule type" value="Genomic_DNA"/>
</dbReference>
<name>A0A0G1QFV6_9BACT</name>
<sequence>MSSGEFGDIPAEAINFSVATQPEKEPEYDTEAWGRLTASEEGFGWLIQQGERLGVPTKEIDKAVVALVAKMEGAGNYGKVFHFMKGSKTGQRLYGPDKVKEFGLRAVEAAKAAQDFSTAAGLTCDLFGLDSPEWRVAVELATVKGREQEQKEKAAKKNKIRLLPDASFADLFQALSDSGEDLNELFEAELADNFSPEVVEDILGLMKNSTAAENLGVVDFFKKHGYSKKDITTFLPIGFKRK</sequence>
<dbReference type="Proteomes" id="UP000034354">
    <property type="component" value="Unassembled WGS sequence"/>
</dbReference>
<evidence type="ECO:0000313" key="1">
    <source>
        <dbReference type="EMBL" id="KKU07530.1"/>
    </source>
</evidence>
<proteinExistence type="predicted"/>
<comment type="caution">
    <text evidence="1">The sequence shown here is derived from an EMBL/GenBank/DDBJ whole genome shotgun (WGS) entry which is preliminary data.</text>
</comment>
<organism evidence="1 2">
    <name type="scientific">Candidatus Uhrbacteria bacterium GW2011_GWE2_45_35</name>
    <dbReference type="NCBI Taxonomy" id="1618993"/>
    <lineage>
        <taxon>Bacteria</taxon>
        <taxon>Candidatus Uhriibacteriota</taxon>
    </lineage>
</organism>
<dbReference type="STRING" id="1618993.UX09_C0028G0010"/>
<evidence type="ECO:0000313" key="2">
    <source>
        <dbReference type="Proteomes" id="UP000034354"/>
    </source>
</evidence>